<dbReference type="Pfam" id="PF01694">
    <property type="entry name" value="Rhomboid"/>
    <property type="match status" value="1"/>
</dbReference>
<evidence type="ECO:0000256" key="2">
    <source>
        <dbReference type="ARBA" id="ARBA00009045"/>
    </source>
</evidence>
<evidence type="ECO:0000313" key="10">
    <source>
        <dbReference type="Proteomes" id="UP000464657"/>
    </source>
</evidence>
<dbReference type="Proteomes" id="UP000464657">
    <property type="component" value="Chromosome"/>
</dbReference>
<sequence>MNLELVTIGVIVANVLVSLKGFNDYAFRSKYIFNIGAIHRGEHIRMITSAFLHADMQHLAFNMITLFFFADTVVYFLGATYFLLIYLGSLLLGSLFSFYFHKDEHHYSALGASGAVSGILFSAVLLRPTMMINFIIPGYVFAIGYLLYSIYGMKNRTGNIGHDAHFGGAVAGFVITLLLKPELLYQSTLTVIAIGIPIVVLFVMNKMGKI</sequence>
<keyword evidence="9" id="KW-0645">Protease</keyword>
<dbReference type="GO" id="GO:0006508">
    <property type="term" value="P:proteolysis"/>
    <property type="evidence" value="ECO:0007669"/>
    <property type="project" value="UniProtKB-KW"/>
</dbReference>
<evidence type="ECO:0000256" key="1">
    <source>
        <dbReference type="ARBA" id="ARBA00004141"/>
    </source>
</evidence>
<evidence type="ECO:0000256" key="6">
    <source>
        <dbReference type="ARBA" id="ARBA00023136"/>
    </source>
</evidence>
<evidence type="ECO:0000259" key="8">
    <source>
        <dbReference type="Pfam" id="PF01694"/>
    </source>
</evidence>
<keyword evidence="5 7" id="KW-1133">Transmembrane helix</keyword>
<dbReference type="EC" id="3.4.21.105" evidence="9"/>
<organism evidence="9 10">
    <name type="scientific">Kordia antarctica</name>
    <dbReference type="NCBI Taxonomy" id="1218801"/>
    <lineage>
        <taxon>Bacteria</taxon>
        <taxon>Pseudomonadati</taxon>
        <taxon>Bacteroidota</taxon>
        <taxon>Flavobacteriia</taxon>
        <taxon>Flavobacteriales</taxon>
        <taxon>Flavobacteriaceae</taxon>
        <taxon>Kordia</taxon>
    </lineage>
</organism>
<keyword evidence="4 9" id="KW-0378">Hydrolase</keyword>
<evidence type="ECO:0000256" key="3">
    <source>
        <dbReference type="ARBA" id="ARBA00022692"/>
    </source>
</evidence>
<dbReference type="SUPFAM" id="SSF144091">
    <property type="entry name" value="Rhomboid-like"/>
    <property type="match status" value="1"/>
</dbReference>
<name>A0A7L4ZG94_9FLAO</name>
<dbReference type="InterPro" id="IPR022764">
    <property type="entry name" value="Peptidase_S54_rhomboid_dom"/>
</dbReference>
<gene>
    <name evidence="9" type="primary">gluP</name>
    <name evidence="9" type="ORF">IMCC3317_02990</name>
</gene>
<keyword evidence="6 7" id="KW-0472">Membrane</keyword>
<dbReference type="AlphaFoldDB" id="A0A7L4ZG94"/>
<feature type="transmembrane region" description="Helical" evidence="7">
    <location>
        <begin position="6"/>
        <end position="22"/>
    </location>
</feature>
<feature type="transmembrane region" description="Helical" evidence="7">
    <location>
        <begin position="132"/>
        <end position="151"/>
    </location>
</feature>
<comment type="subcellular location">
    <subcellularLocation>
        <location evidence="1">Membrane</location>
        <topology evidence="1">Multi-pass membrane protein</topology>
    </subcellularLocation>
</comment>
<dbReference type="Gene3D" id="1.20.1540.10">
    <property type="entry name" value="Rhomboid-like"/>
    <property type="match status" value="1"/>
</dbReference>
<keyword evidence="10" id="KW-1185">Reference proteome</keyword>
<feature type="transmembrane region" description="Helical" evidence="7">
    <location>
        <begin position="185"/>
        <end position="204"/>
    </location>
</feature>
<proteinExistence type="inferred from homology"/>
<dbReference type="PANTHER" id="PTHR43731:SF14">
    <property type="entry name" value="PRESENILIN-ASSOCIATED RHOMBOID-LIKE PROTEIN, MITOCHONDRIAL"/>
    <property type="match status" value="1"/>
</dbReference>
<evidence type="ECO:0000313" key="9">
    <source>
        <dbReference type="EMBL" id="QHI34954.1"/>
    </source>
</evidence>
<dbReference type="EMBL" id="CP019288">
    <property type="protein sequence ID" value="QHI34954.1"/>
    <property type="molecule type" value="Genomic_DNA"/>
</dbReference>
<protein>
    <submittedName>
        <fullName evidence="9">Rhomboid protease GluP</fullName>
        <ecNumber evidence="9">3.4.21.105</ecNumber>
    </submittedName>
</protein>
<comment type="similarity">
    <text evidence="2">Belongs to the peptidase S54 family.</text>
</comment>
<feature type="transmembrane region" description="Helical" evidence="7">
    <location>
        <begin position="107"/>
        <end position="126"/>
    </location>
</feature>
<dbReference type="OrthoDB" id="9807874at2"/>
<dbReference type="PANTHER" id="PTHR43731">
    <property type="entry name" value="RHOMBOID PROTEASE"/>
    <property type="match status" value="1"/>
</dbReference>
<feature type="domain" description="Peptidase S54 rhomboid" evidence="8">
    <location>
        <begin position="41"/>
        <end position="179"/>
    </location>
</feature>
<dbReference type="KEGG" id="kan:IMCC3317_02990"/>
<feature type="transmembrane region" description="Helical" evidence="7">
    <location>
        <begin position="59"/>
        <end position="77"/>
    </location>
</feature>
<keyword evidence="3 7" id="KW-0812">Transmembrane</keyword>
<evidence type="ECO:0000256" key="5">
    <source>
        <dbReference type="ARBA" id="ARBA00022989"/>
    </source>
</evidence>
<dbReference type="GO" id="GO:0004252">
    <property type="term" value="F:serine-type endopeptidase activity"/>
    <property type="evidence" value="ECO:0007669"/>
    <property type="project" value="InterPro"/>
</dbReference>
<dbReference type="InterPro" id="IPR035952">
    <property type="entry name" value="Rhomboid-like_sf"/>
</dbReference>
<evidence type="ECO:0000256" key="7">
    <source>
        <dbReference type="SAM" id="Phobius"/>
    </source>
</evidence>
<accession>A0A7L4ZG94</accession>
<evidence type="ECO:0000256" key="4">
    <source>
        <dbReference type="ARBA" id="ARBA00022801"/>
    </source>
</evidence>
<dbReference type="RefSeq" id="WP_160127733.1">
    <property type="nucleotide sequence ID" value="NZ_CP019288.1"/>
</dbReference>
<dbReference type="GO" id="GO:0016020">
    <property type="term" value="C:membrane"/>
    <property type="evidence" value="ECO:0007669"/>
    <property type="project" value="UniProtKB-SubCell"/>
</dbReference>
<reference evidence="9 10" key="1">
    <citation type="journal article" date="2013" name="Int. J. Syst. Evol. Microbiol.">
        <title>Kordia antarctica sp. nov., isolated from Antarctic seawater.</title>
        <authorList>
            <person name="Baek K."/>
            <person name="Choi A."/>
            <person name="Kang I."/>
            <person name="Lee K."/>
            <person name="Cho J.C."/>
        </authorList>
    </citation>
    <scope>NUCLEOTIDE SEQUENCE [LARGE SCALE GENOMIC DNA]</scope>
    <source>
        <strain evidence="9 10">IMCC3317</strain>
    </source>
</reference>
<dbReference type="InterPro" id="IPR050925">
    <property type="entry name" value="Rhomboid_protease_S54"/>
</dbReference>